<keyword evidence="4 7" id="KW-1133">Transmembrane helix</keyword>
<dbReference type="PANTHER" id="PTHR32309">
    <property type="entry name" value="TYROSINE-PROTEIN KINASE"/>
    <property type="match status" value="1"/>
</dbReference>
<feature type="domain" description="Tyrosine-protein kinase G-rich" evidence="9">
    <location>
        <begin position="347"/>
        <end position="418"/>
    </location>
</feature>
<dbReference type="NCBIfam" id="TIGR03017">
    <property type="entry name" value="EpsF"/>
    <property type="match status" value="1"/>
</dbReference>
<dbReference type="InterPro" id="IPR017468">
    <property type="entry name" value="Chain_len_reg_EpsF"/>
</dbReference>
<proteinExistence type="predicted"/>
<evidence type="ECO:0000256" key="5">
    <source>
        <dbReference type="ARBA" id="ARBA00023136"/>
    </source>
</evidence>
<evidence type="ECO:0000256" key="6">
    <source>
        <dbReference type="SAM" id="Coils"/>
    </source>
</evidence>
<feature type="coiled-coil region" evidence="6">
    <location>
        <begin position="179"/>
        <end position="277"/>
    </location>
</feature>
<evidence type="ECO:0000256" key="3">
    <source>
        <dbReference type="ARBA" id="ARBA00022692"/>
    </source>
</evidence>
<feature type="transmembrane region" description="Helical" evidence="7">
    <location>
        <begin position="399"/>
        <end position="419"/>
    </location>
</feature>
<dbReference type="InterPro" id="IPR032807">
    <property type="entry name" value="GNVR"/>
</dbReference>
<evidence type="ECO:0000313" key="11">
    <source>
        <dbReference type="Proteomes" id="UP001225596"/>
    </source>
</evidence>
<organism evidence="10 11">
    <name type="scientific">Keguizhuia sedimenti</name>
    <dbReference type="NCBI Taxonomy" id="3064264"/>
    <lineage>
        <taxon>Bacteria</taxon>
        <taxon>Pseudomonadati</taxon>
        <taxon>Pseudomonadota</taxon>
        <taxon>Betaproteobacteria</taxon>
        <taxon>Burkholderiales</taxon>
        <taxon>Oxalobacteraceae</taxon>
        <taxon>Keguizhuia</taxon>
    </lineage>
</organism>
<sequence length="469" mass="51706">MTLSQFLLILNARRNIIFLAMLLPLIVAIAAVLILPKKYTATATVVLNPGVDPVTGNALPGQLIPSYLATQAGIIESKSVASRVIDNLNLDEIPKNREAYEKDTKGQGSLQDWLSERILKDMEAATDSNSNVIKISYTDSNPQAAASIANALARSYQQENMDLRLEPAKRASNYFNEHLRKYRAQLETAQNRLSKYQQEKGITNLDNSLDVETVRMNELSTQLVTLQNQLTEARSRALQAKGASPAESPDVITNPTIQNLRISLATAEAKLSETGERFTKNHPRYQEALVQVSTLKKQIQNSVQLAASGIEKNAVITEQREAELRQALAQQKSKVLELNRARDELYVLNKEVESAQKSYDSILQRLSQSTVEGQSGLSEVTILSEAVAPFKSSSPRPRLVVVLALLVGALIGIGLAMLAELLDRRIRTASDISEVLPIPVLGTIEWKSPRRTKFGLPKLTGPRRPLLSN</sequence>
<evidence type="ECO:0000256" key="7">
    <source>
        <dbReference type="SAM" id="Phobius"/>
    </source>
</evidence>
<dbReference type="EMBL" id="JAUYVH010000002">
    <property type="protein sequence ID" value="MDQ9169723.1"/>
    <property type="molecule type" value="Genomic_DNA"/>
</dbReference>
<evidence type="ECO:0000259" key="8">
    <source>
        <dbReference type="Pfam" id="PF02706"/>
    </source>
</evidence>
<reference evidence="10 11" key="1">
    <citation type="submission" date="2023-08" db="EMBL/GenBank/DDBJ databases">
        <title>Oxalobacteraceae gen .nov., isolated from river sludge outside the plant.</title>
        <authorList>
            <person name="Zhao S.Y."/>
        </authorList>
    </citation>
    <scope>NUCLEOTIDE SEQUENCE [LARGE SCALE GENOMIC DNA]</scope>
    <source>
        <strain evidence="10 11">R-40</strain>
    </source>
</reference>
<dbReference type="RefSeq" id="WP_338435657.1">
    <property type="nucleotide sequence ID" value="NZ_JAUYVH010000002.1"/>
</dbReference>
<keyword evidence="5 7" id="KW-0472">Membrane</keyword>
<keyword evidence="11" id="KW-1185">Reference proteome</keyword>
<dbReference type="PANTHER" id="PTHR32309:SF13">
    <property type="entry name" value="FERRIC ENTEROBACTIN TRANSPORT PROTEIN FEPE"/>
    <property type="match status" value="1"/>
</dbReference>
<evidence type="ECO:0000256" key="1">
    <source>
        <dbReference type="ARBA" id="ARBA00004651"/>
    </source>
</evidence>
<keyword evidence="6" id="KW-0175">Coiled coil</keyword>
<evidence type="ECO:0000313" key="10">
    <source>
        <dbReference type="EMBL" id="MDQ9169723.1"/>
    </source>
</evidence>
<feature type="domain" description="Polysaccharide chain length determinant N-terminal" evidence="8">
    <location>
        <begin position="3"/>
        <end position="88"/>
    </location>
</feature>
<feature type="transmembrane region" description="Helical" evidence="7">
    <location>
        <begin position="16"/>
        <end position="35"/>
    </location>
</feature>
<evidence type="ECO:0000256" key="2">
    <source>
        <dbReference type="ARBA" id="ARBA00022475"/>
    </source>
</evidence>
<dbReference type="Pfam" id="PF02706">
    <property type="entry name" value="Wzz"/>
    <property type="match status" value="1"/>
</dbReference>
<dbReference type="InterPro" id="IPR050445">
    <property type="entry name" value="Bact_polysacc_biosynth/exp"/>
</dbReference>
<comment type="caution">
    <text evidence="10">The sequence shown here is derived from an EMBL/GenBank/DDBJ whole genome shotgun (WGS) entry which is preliminary data.</text>
</comment>
<dbReference type="InterPro" id="IPR003856">
    <property type="entry name" value="LPS_length_determ_N"/>
</dbReference>
<keyword evidence="3 7" id="KW-0812">Transmembrane</keyword>
<feature type="coiled-coil region" evidence="6">
    <location>
        <begin position="321"/>
        <end position="358"/>
    </location>
</feature>
<accession>A0ABU1BL53</accession>
<protein>
    <submittedName>
        <fullName evidence="10">Chain length determinant protein EpsF</fullName>
    </submittedName>
</protein>
<comment type="subcellular location">
    <subcellularLocation>
        <location evidence="1">Cell membrane</location>
        <topology evidence="1">Multi-pass membrane protein</topology>
    </subcellularLocation>
</comment>
<name>A0ABU1BL53_9BURK</name>
<dbReference type="Pfam" id="PF13807">
    <property type="entry name" value="GNVR"/>
    <property type="match status" value="1"/>
</dbReference>
<dbReference type="Proteomes" id="UP001225596">
    <property type="component" value="Unassembled WGS sequence"/>
</dbReference>
<evidence type="ECO:0000256" key="4">
    <source>
        <dbReference type="ARBA" id="ARBA00022989"/>
    </source>
</evidence>
<keyword evidence="2" id="KW-1003">Cell membrane</keyword>
<evidence type="ECO:0000259" key="9">
    <source>
        <dbReference type="Pfam" id="PF13807"/>
    </source>
</evidence>
<gene>
    <name evidence="10" type="primary">epsF</name>
    <name evidence="10" type="ORF">Q8A64_04780</name>
</gene>